<reference evidence="2" key="1">
    <citation type="journal article" date="2011" name="Stand. Genomic Sci.">
        <title>Genome sequence of the filamentous, gliding Thiothrix nivea neotype strain (JP2(T)).</title>
        <authorList>
            <person name="Lapidus A."/>
            <person name="Nolan M."/>
            <person name="Lucas S."/>
            <person name="Glavina Del Rio T."/>
            <person name="Tice H."/>
            <person name="Cheng J.F."/>
            <person name="Tapia R."/>
            <person name="Han C."/>
            <person name="Goodwin L."/>
            <person name="Pitluck S."/>
            <person name="Liolios K."/>
            <person name="Pagani I."/>
            <person name="Ivanova N."/>
            <person name="Huntemann M."/>
            <person name="Mavromatis K."/>
            <person name="Mikhailova N."/>
            <person name="Pati A."/>
            <person name="Chen A."/>
            <person name="Palaniappan K."/>
            <person name="Land M."/>
            <person name="Brambilla E.M."/>
            <person name="Rohde M."/>
            <person name="Abt B."/>
            <person name="Verbarg S."/>
            <person name="Goker M."/>
            <person name="Bristow J."/>
            <person name="Eisen J.A."/>
            <person name="Markowitz V."/>
            <person name="Hugenholtz P."/>
            <person name="Kyrpides N.C."/>
            <person name="Klenk H.P."/>
            <person name="Woyke T."/>
        </authorList>
    </citation>
    <scope>NUCLEOTIDE SEQUENCE [LARGE SCALE GENOMIC DNA]</scope>
    <source>
        <strain evidence="2">ATCC 35100 / DSM 5205 / JP2</strain>
    </source>
</reference>
<dbReference type="GO" id="GO:0000160">
    <property type="term" value="P:phosphorelay signal transduction system"/>
    <property type="evidence" value="ECO:0007669"/>
    <property type="project" value="InterPro"/>
</dbReference>
<evidence type="ECO:0000313" key="1">
    <source>
        <dbReference type="EMBL" id="EIJ36785.1"/>
    </source>
</evidence>
<accession>A0A656HP12</accession>
<dbReference type="SUPFAM" id="SSF47226">
    <property type="entry name" value="Histidine-containing phosphotransfer domain, HPT domain"/>
    <property type="match status" value="1"/>
</dbReference>
<dbReference type="OrthoDB" id="9922590at2"/>
<protein>
    <recommendedName>
        <fullName evidence="3">HPt domain-containing protein</fullName>
    </recommendedName>
</protein>
<dbReference type="Gene3D" id="1.20.120.160">
    <property type="entry name" value="HPT domain"/>
    <property type="match status" value="1"/>
</dbReference>
<dbReference type="Proteomes" id="UP000005317">
    <property type="component" value="Unassembled WGS sequence"/>
</dbReference>
<evidence type="ECO:0008006" key="3">
    <source>
        <dbReference type="Google" id="ProtNLM"/>
    </source>
</evidence>
<gene>
    <name evidence="1" type="ORF">Thini_4303</name>
</gene>
<name>A0A656HP12_THINJ</name>
<dbReference type="EMBL" id="JH651384">
    <property type="protein sequence ID" value="EIJ36785.1"/>
    <property type="molecule type" value="Genomic_DNA"/>
</dbReference>
<proteinExistence type="predicted"/>
<keyword evidence="2" id="KW-1185">Reference proteome</keyword>
<dbReference type="RefSeq" id="WP_002710653.1">
    <property type="nucleotide sequence ID" value="NZ_JH651384.1"/>
</dbReference>
<organism evidence="1 2">
    <name type="scientific">Thiothrix nivea (strain ATCC 35100 / DSM 5205 / JP2)</name>
    <dbReference type="NCBI Taxonomy" id="870187"/>
    <lineage>
        <taxon>Bacteria</taxon>
        <taxon>Pseudomonadati</taxon>
        <taxon>Pseudomonadota</taxon>
        <taxon>Gammaproteobacteria</taxon>
        <taxon>Thiotrichales</taxon>
        <taxon>Thiotrichaceae</taxon>
        <taxon>Thiothrix</taxon>
    </lineage>
</organism>
<sequence length="111" mass="12577">MSQITASLDTLVARFGVEETIQLLEYSQPFVRQWEQQLRDALLSGDWESAAHCAHKAISSVRLYGSPRLEALLYQVRDGDNITVIQHDLFEEFTTVNNMIAAWVAEHKDAA</sequence>
<dbReference type="InterPro" id="IPR036641">
    <property type="entry name" value="HPT_dom_sf"/>
</dbReference>
<evidence type="ECO:0000313" key="2">
    <source>
        <dbReference type="Proteomes" id="UP000005317"/>
    </source>
</evidence>
<dbReference type="AlphaFoldDB" id="A0A656HP12"/>